<dbReference type="Proteomes" id="UP000682308">
    <property type="component" value="Unassembled WGS sequence"/>
</dbReference>
<keyword evidence="4" id="KW-1185">Reference proteome</keyword>
<dbReference type="Gene3D" id="3.40.50.720">
    <property type="entry name" value="NAD(P)-binding Rossmann-like Domain"/>
    <property type="match status" value="1"/>
</dbReference>
<proteinExistence type="inferred from homology"/>
<dbReference type="InterPro" id="IPR002347">
    <property type="entry name" value="SDR_fam"/>
</dbReference>
<dbReference type="GO" id="GO:0016491">
    <property type="term" value="F:oxidoreductase activity"/>
    <property type="evidence" value="ECO:0007669"/>
    <property type="project" value="UniProtKB-KW"/>
</dbReference>
<dbReference type="PANTHER" id="PTHR43669">
    <property type="entry name" value="5-KETO-D-GLUCONATE 5-REDUCTASE"/>
    <property type="match status" value="1"/>
</dbReference>
<comment type="caution">
    <text evidence="3">The sequence shown here is derived from an EMBL/GenBank/DDBJ whole genome shotgun (WGS) entry which is preliminary data.</text>
</comment>
<evidence type="ECO:0000256" key="1">
    <source>
        <dbReference type="ARBA" id="ARBA00006484"/>
    </source>
</evidence>
<organism evidence="3 4">
    <name type="scientific">Streptomyces tuirus</name>
    <dbReference type="NCBI Taxonomy" id="68278"/>
    <lineage>
        <taxon>Bacteria</taxon>
        <taxon>Bacillati</taxon>
        <taxon>Actinomycetota</taxon>
        <taxon>Actinomycetes</taxon>
        <taxon>Kitasatosporales</taxon>
        <taxon>Streptomycetaceae</taxon>
        <taxon>Streptomyces</taxon>
    </lineage>
</organism>
<sequence length="109" mass="10924">MRITNGQVAVITGGASGIGYGLAEALAGRGVRLVISDIREEGLDKAQASLTAAGAEVTAVVADVSDEASVRALADRTIAAYGRVDLVCNNAGVVSLPLPCGNKRRASGS</sequence>
<dbReference type="Pfam" id="PF00106">
    <property type="entry name" value="adh_short"/>
    <property type="match status" value="1"/>
</dbReference>
<evidence type="ECO:0000313" key="3">
    <source>
        <dbReference type="EMBL" id="MBR8639667.1"/>
    </source>
</evidence>
<dbReference type="SUPFAM" id="SSF51735">
    <property type="entry name" value="NAD(P)-binding Rossmann-fold domains"/>
    <property type="match status" value="1"/>
</dbReference>
<dbReference type="PRINTS" id="PR00081">
    <property type="entry name" value="GDHRDH"/>
</dbReference>
<dbReference type="PANTHER" id="PTHR43669:SF3">
    <property type="entry name" value="ALCOHOL DEHYDROGENASE, PUTATIVE (AFU_ORTHOLOGUE AFUA_3G03445)-RELATED"/>
    <property type="match status" value="1"/>
</dbReference>
<evidence type="ECO:0000313" key="4">
    <source>
        <dbReference type="Proteomes" id="UP000682308"/>
    </source>
</evidence>
<reference evidence="3 4" key="1">
    <citation type="submission" date="2021-04" db="EMBL/GenBank/DDBJ databases">
        <title>Characterization of the biosynthetic gene cluster of new lipopeptides with antitumor activity in the genome of the marine Streptomyces PHM034.</title>
        <authorList>
            <person name="Ceniceros A."/>
            <person name="Canedo L."/>
            <person name="Mendez C."/>
            <person name="Olano C."/>
            <person name="Schleissner C."/>
            <person name="Cuevas C."/>
            <person name="De La Calle F."/>
            <person name="Salas J.A."/>
        </authorList>
    </citation>
    <scope>NUCLEOTIDE SEQUENCE [LARGE SCALE GENOMIC DNA]</scope>
    <source>
        <strain evidence="3 4">PHM034</strain>
    </source>
</reference>
<dbReference type="InterPro" id="IPR036291">
    <property type="entry name" value="NAD(P)-bd_dom_sf"/>
</dbReference>
<gene>
    <name evidence="3" type="ORF">KEF29_11070</name>
</gene>
<accession>A0A941FGJ9</accession>
<dbReference type="EMBL" id="JAGTPG010000002">
    <property type="protein sequence ID" value="MBR8639667.1"/>
    <property type="molecule type" value="Genomic_DNA"/>
</dbReference>
<dbReference type="AlphaFoldDB" id="A0A941FGJ9"/>
<comment type="similarity">
    <text evidence="1">Belongs to the short-chain dehydrogenases/reductases (SDR) family.</text>
</comment>
<dbReference type="CDD" id="cd05233">
    <property type="entry name" value="SDR_c"/>
    <property type="match status" value="1"/>
</dbReference>
<keyword evidence="2" id="KW-0560">Oxidoreductase</keyword>
<protein>
    <submittedName>
        <fullName evidence="3">SDR family NAD(P)-dependent oxidoreductase</fullName>
    </submittedName>
</protein>
<evidence type="ECO:0000256" key="2">
    <source>
        <dbReference type="ARBA" id="ARBA00023002"/>
    </source>
</evidence>
<name>A0A941FGJ9_9ACTN</name>